<dbReference type="Proteomes" id="UP000265520">
    <property type="component" value="Unassembled WGS sequence"/>
</dbReference>
<accession>A0A392V2N6</accession>
<keyword evidence="3" id="KW-1185">Reference proteome</keyword>
<sequence>MFCFLLLGVPTAHHQLYAGEAVGVVWWFGGCGSEGVGVV</sequence>
<dbReference type="EMBL" id="LXQA011046864">
    <property type="protein sequence ID" value="MCI82574.1"/>
    <property type="molecule type" value="Genomic_DNA"/>
</dbReference>
<dbReference type="AlphaFoldDB" id="A0A392V2N6"/>
<reference evidence="2 3" key="1">
    <citation type="journal article" date="2018" name="Front. Plant Sci.">
        <title>Red Clover (Trifolium pratense) and Zigzag Clover (T. medium) - A Picture of Genomic Similarities and Differences.</title>
        <authorList>
            <person name="Dluhosova J."/>
            <person name="Istvanek J."/>
            <person name="Nedelnik J."/>
            <person name="Repkova J."/>
        </authorList>
    </citation>
    <scope>NUCLEOTIDE SEQUENCE [LARGE SCALE GENOMIC DNA]</scope>
    <source>
        <strain evidence="3">cv. 10/8</strain>
        <tissue evidence="2">Leaf</tissue>
    </source>
</reference>
<evidence type="ECO:0000313" key="3">
    <source>
        <dbReference type="Proteomes" id="UP000265520"/>
    </source>
</evidence>
<name>A0A392V2N6_9FABA</name>
<evidence type="ECO:0000313" key="2">
    <source>
        <dbReference type="EMBL" id="MCI82574.1"/>
    </source>
</evidence>
<feature type="non-terminal residue" evidence="2">
    <location>
        <position position="39"/>
    </location>
</feature>
<evidence type="ECO:0000256" key="1">
    <source>
        <dbReference type="SAM" id="SignalP"/>
    </source>
</evidence>
<feature type="chain" id="PRO_5017442206" evidence="1">
    <location>
        <begin position="19"/>
        <end position="39"/>
    </location>
</feature>
<keyword evidence="1" id="KW-0732">Signal</keyword>
<organism evidence="2 3">
    <name type="scientific">Trifolium medium</name>
    <dbReference type="NCBI Taxonomy" id="97028"/>
    <lineage>
        <taxon>Eukaryota</taxon>
        <taxon>Viridiplantae</taxon>
        <taxon>Streptophyta</taxon>
        <taxon>Embryophyta</taxon>
        <taxon>Tracheophyta</taxon>
        <taxon>Spermatophyta</taxon>
        <taxon>Magnoliopsida</taxon>
        <taxon>eudicotyledons</taxon>
        <taxon>Gunneridae</taxon>
        <taxon>Pentapetalae</taxon>
        <taxon>rosids</taxon>
        <taxon>fabids</taxon>
        <taxon>Fabales</taxon>
        <taxon>Fabaceae</taxon>
        <taxon>Papilionoideae</taxon>
        <taxon>50 kb inversion clade</taxon>
        <taxon>NPAAA clade</taxon>
        <taxon>Hologalegina</taxon>
        <taxon>IRL clade</taxon>
        <taxon>Trifolieae</taxon>
        <taxon>Trifolium</taxon>
    </lineage>
</organism>
<protein>
    <submittedName>
        <fullName evidence="2">Uncharacterized protein</fullName>
    </submittedName>
</protein>
<comment type="caution">
    <text evidence="2">The sequence shown here is derived from an EMBL/GenBank/DDBJ whole genome shotgun (WGS) entry which is preliminary data.</text>
</comment>
<proteinExistence type="predicted"/>
<feature type="signal peptide" evidence="1">
    <location>
        <begin position="1"/>
        <end position="18"/>
    </location>
</feature>